<dbReference type="Gene3D" id="3.90.45.10">
    <property type="entry name" value="Peptide deformylase"/>
    <property type="match status" value="1"/>
</dbReference>
<dbReference type="InterPro" id="IPR023635">
    <property type="entry name" value="Peptide_deformylase"/>
</dbReference>
<dbReference type="AlphaFoldDB" id="A0A4D7CWK8"/>
<feature type="binding site" evidence="2">
    <location>
        <position position="89"/>
    </location>
    <ligand>
        <name>Fe cation</name>
        <dbReference type="ChEBI" id="CHEBI:24875"/>
    </ligand>
</feature>
<keyword evidence="2" id="KW-0479">Metal-binding</keyword>
<evidence type="ECO:0000313" key="3">
    <source>
        <dbReference type="EMBL" id="QCI86691.1"/>
    </source>
</evidence>
<dbReference type="EMBL" id="CP039712">
    <property type="protein sequence ID" value="QCI86691.1"/>
    <property type="molecule type" value="Genomic_DNA"/>
</dbReference>
<dbReference type="GO" id="GO:0046872">
    <property type="term" value="F:metal ion binding"/>
    <property type="evidence" value="ECO:0007669"/>
    <property type="project" value="UniProtKB-KW"/>
</dbReference>
<dbReference type="EC" id="3.5.1.88" evidence="2"/>
<dbReference type="NCBIfam" id="TIGR00079">
    <property type="entry name" value="pept_deformyl"/>
    <property type="match status" value="1"/>
</dbReference>
<dbReference type="Pfam" id="PF01327">
    <property type="entry name" value="Pep_deformylase"/>
    <property type="match status" value="1"/>
</dbReference>
<comment type="similarity">
    <text evidence="1 2">Belongs to the polypeptide deformylase family.</text>
</comment>
<dbReference type="GO" id="GO:0042586">
    <property type="term" value="F:peptide deformylase activity"/>
    <property type="evidence" value="ECO:0007669"/>
    <property type="project" value="UniProtKB-UniRule"/>
</dbReference>
<feature type="active site" evidence="2">
    <location>
        <position position="132"/>
    </location>
</feature>
<accession>A0A4D7CWK8</accession>
<proteinExistence type="inferred from homology"/>
<organism evidence="3 4">
    <name type="scientific">Vagococcus zengguangii</name>
    <dbReference type="NCBI Taxonomy" id="2571750"/>
    <lineage>
        <taxon>Bacteria</taxon>
        <taxon>Bacillati</taxon>
        <taxon>Bacillota</taxon>
        <taxon>Bacilli</taxon>
        <taxon>Lactobacillales</taxon>
        <taxon>Enterococcaceae</taxon>
        <taxon>Vagococcus</taxon>
    </lineage>
</organism>
<protein>
    <recommendedName>
        <fullName evidence="2">Peptide deformylase</fullName>
        <shortName evidence="2">PDF</shortName>
        <ecNumber evidence="2">3.5.1.88</ecNumber>
    </recommendedName>
    <alternativeName>
        <fullName evidence="2">Polypeptide deformylase</fullName>
    </alternativeName>
</protein>
<dbReference type="PRINTS" id="PR01576">
    <property type="entry name" value="PDEFORMYLASE"/>
</dbReference>
<keyword evidence="2" id="KW-0648">Protein biosynthesis</keyword>
<dbReference type="KEGG" id="vao:FA707_06800"/>
<comment type="function">
    <text evidence="2">Removes the formyl group from the N-terminal Met of newly synthesized proteins. Requires at least a dipeptide for an efficient rate of reaction. N-terminal L-methionine is a prerequisite for activity but the enzyme has broad specificity at other positions.</text>
</comment>
<feature type="binding site" evidence="2">
    <location>
        <position position="135"/>
    </location>
    <ligand>
        <name>Fe cation</name>
        <dbReference type="ChEBI" id="CHEBI:24875"/>
    </ligand>
</feature>
<evidence type="ECO:0000313" key="4">
    <source>
        <dbReference type="Proteomes" id="UP000298615"/>
    </source>
</evidence>
<dbReference type="GO" id="GO:0006412">
    <property type="term" value="P:translation"/>
    <property type="evidence" value="ECO:0007669"/>
    <property type="project" value="UniProtKB-UniRule"/>
</dbReference>
<dbReference type="PANTHER" id="PTHR10458">
    <property type="entry name" value="PEPTIDE DEFORMYLASE"/>
    <property type="match status" value="1"/>
</dbReference>
<dbReference type="InterPro" id="IPR036821">
    <property type="entry name" value="Peptide_deformylase_sf"/>
</dbReference>
<keyword evidence="2 3" id="KW-0378">Hydrolase</keyword>
<dbReference type="Proteomes" id="UP000298615">
    <property type="component" value="Chromosome"/>
</dbReference>
<dbReference type="NCBIfam" id="NF001159">
    <property type="entry name" value="PRK00150.1-3"/>
    <property type="match status" value="1"/>
</dbReference>
<reference evidence="3 4" key="1">
    <citation type="submission" date="2019-04" db="EMBL/GenBank/DDBJ databases">
        <title>Vagococcus sp. nov., isolated from faeces of yaks (Bos grunniens).</title>
        <authorList>
            <person name="Ge Y."/>
        </authorList>
    </citation>
    <scope>NUCLEOTIDE SEQUENCE [LARGE SCALE GENOMIC DNA]</scope>
    <source>
        <strain evidence="3 4">MN-17</strain>
    </source>
</reference>
<dbReference type="PIRSF" id="PIRSF004749">
    <property type="entry name" value="Pep_def"/>
    <property type="match status" value="1"/>
</dbReference>
<dbReference type="SUPFAM" id="SSF56420">
    <property type="entry name" value="Peptide deformylase"/>
    <property type="match status" value="1"/>
</dbReference>
<dbReference type="CDD" id="cd00487">
    <property type="entry name" value="Pep_deformylase"/>
    <property type="match status" value="1"/>
</dbReference>
<dbReference type="PANTHER" id="PTHR10458:SF22">
    <property type="entry name" value="PEPTIDE DEFORMYLASE"/>
    <property type="match status" value="1"/>
</dbReference>
<feature type="binding site" evidence="2">
    <location>
        <position position="131"/>
    </location>
    <ligand>
        <name>Fe cation</name>
        <dbReference type="ChEBI" id="CHEBI:24875"/>
    </ligand>
</feature>
<evidence type="ECO:0000256" key="1">
    <source>
        <dbReference type="ARBA" id="ARBA00010759"/>
    </source>
</evidence>
<evidence type="ECO:0000256" key="2">
    <source>
        <dbReference type="HAMAP-Rule" id="MF_00163"/>
    </source>
</evidence>
<keyword evidence="2" id="KW-0408">Iron</keyword>
<name>A0A4D7CWK8_9ENTE</name>
<keyword evidence="4" id="KW-1185">Reference proteome</keyword>
<comment type="cofactor">
    <cofactor evidence="2">
        <name>Fe(2+)</name>
        <dbReference type="ChEBI" id="CHEBI:29033"/>
    </cofactor>
    <text evidence="2">Binds 1 Fe(2+) ion.</text>
</comment>
<dbReference type="RefSeq" id="WP_136953522.1">
    <property type="nucleotide sequence ID" value="NZ_CP039712.1"/>
</dbReference>
<comment type="catalytic activity">
    <reaction evidence="2">
        <text>N-terminal N-formyl-L-methionyl-[peptide] + H2O = N-terminal L-methionyl-[peptide] + formate</text>
        <dbReference type="Rhea" id="RHEA:24420"/>
        <dbReference type="Rhea" id="RHEA-COMP:10639"/>
        <dbReference type="Rhea" id="RHEA-COMP:10640"/>
        <dbReference type="ChEBI" id="CHEBI:15377"/>
        <dbReference type="ChEBI" id="CHEBI:15740"/>
        <dbReference type="ChEBI" id="CHEBI:49298"/>
        <dbReference type="ChEBI" id="CHEBI:64731"/>
        <dbReference type="EC" id="3.5.1.88"/>
    </reaction>
</comment>
<gene>
    <name evidence="2 3" type="primary">def</name>
    <name evidence="3" type="ORF">FA707_06800</name>
</gene>
<dbReference type="HAMAP" id="MF_00163">
    <property type="entry name" value="Pep_deformylase"/>
    <property type="match status" value="1"/>
</dbReference>
<sequence>MKYPVVLHPDKLLKRKAEKVTAITEELVTMLDNMYETMVAHDGVGLAAPQIGQSLRVAVIQADEEDDILELINPELVAYEGETVDIEACLSIPGQYGLVPRYDRIVIRYFDREGVEYELEADDYFSRIIQHEMDHLDGGLFIDKATKLMTEEEMVQYMEELEND</sequence>
<dbReference type="OrthoDB" id="9784988at2"/>